<feature type="DNA-binding region" description="H-T-H motif" evidence="5">
    <location>
        <begin position="35"/>
        <end position="54"/>
    </location>
</feature>
<dbReference type="PRINTS" id="PR00455">
    <property type="entry name" value="HTHTETR"/>
</dbReference>
<gene>
    <name evidence="7" type="ORF">P8A18_22510</name>
</gene>
<dbReference type="InterPro" id="IPR009057">
    <property type="entry name" value="Homeodomain-like_sf"/>
</dbReference>
<keyword evidence="1" id="KW-0678">Repressor</keyword>
<dbReference type="InterPro" id="IPR003012">
    <property type="entry name" value="Tet_transcr_reg_TetR"/>
</dbReference>
<dbReference type="Pfam" id="PF00440">
    <property type="entry name" value="TetR_N"/>
    <property type="match status" value="1"/>
</dbReference>
<proteinExistence type="predicted"/>
<evidence type="ECO:0000256" key="3">
    <source>
        <dbReference type="ARBA" id="ARBA00023125"/>
    </source>
</evidence>
<dbReference type="Gene3D" id="1.10.357.10">
    <property type="entry name" value="Tetracycline Repressor, domain 2"/>
    <property type="match status" value="1"/>
</dbReference>
<keyword evidence="2" id="KW-0805">Transcription regulation</keyword>
<reference evidence="7 8" key="1">
    <citation type="submission" date="2023-03" db="EMBL/GenBank/DDBJ databases">
        <title>Isolation and description of six Streptomyces strains from soil environments, able to metabolize different microbial glucans.</title>
        <authorList>
            <person name="Widen T."/>
            <person name="Larsbrink J."/>
        </authorList>
    </citation>
    <scope>NUCLEOTIDE SEQUENCE [LARGE SCALE GENOMIC DNA]</scope>
    <source>
        <strain evidence="7 8">Mut1</strain>
    </source>
</reference>
<dbReference type="PANTHER" id="PTHR30055:SF151">
    <property type="entry name" value="TRANSCRIPTIONAL REGULATORY PROTEIN"/>
    <property type="match status" value="1"/>
</dbReference>
<evidence type="ECO:0000313" key="7">
    <source>
        <dbReference type="EMBL" id="WLQ36031.1"/>
    </source>
</evidence>
<dbReference type="Proteomes" id="UP001239522">
    <property type="component" value="Chromosome"/>
</dbReference>
<dbReference type="SUPFAM" id="SSF46689">
    <property type="entry name" value="Homeodomain-like"/>
    <property type="match status" value="1"/>
</dbReference>
<dbReference type="PROSITE" id="PS50977">
    <property type="entry name" value="HTH_TETR_2"/>
    <property type="match status" value="1"/>
</dbReference>
<dbReference type="InterPro" id="IPR050109">
    <property type="entry name" value="HTH-type_TetR-like_transc_reg"/>
</dbReference>
<sequence>MAARRARGQRAGLTRRAVLEAALRLVDREGMKALSMRRLGDELGVEAMTVYHHVPNRSALLDGMVEQVVAEAVPPAFGAATWRADLDAYAHALAAALGAHPNAVPLLLSRAAMTPHNLGMIEAVVGMLYEAGFRLPRTLDIIYSLTSFVVGHAAAQVGHIDGAGSLASFDAESYPLMVRAAREAGGDTADARFDFALDALLSGFERELADTRAS</sequence>
<evidence type="ECO:0000256" key="1">
    <source>
        <dbReference type="ARBA" id="ARBA00022491"/>
    </source>
</evidence>
<keyword evidence="8" id="KW-1185">Reference proteome</keyword>
<keyword evidence="4" id="KW-0804">Transcription</keyword>
<dbReference type="Pfam" id="PF02909">
    <property type="entry name" value="TetR_C_1"/>
    <property type="match status" value="1"/>
</dbReference>
<dbReference type="PRINTS" id="PR00400">
    <property type="entry name" value="TETREPRESSOR"/>
</dbReference>
<keyword evidence="3 5" id="KW-0238">DNA-binding</keyword>
<dbReference type="InterPro" id="IPR001647">
    <property type="entry name" value="HTH_TetR"/>
</dbReference>
<evidence type="ECO:0000313" key="8">
    <source>
        <dbReference type="Proteomes" id="UP001239522"/>
    </source>
</evidence>
<dbReference type="InterPro" id="IPR036271">
    <property type="entry name" value="Tet_transcr_reg_TetR-rel_C_sf"/>
</dbReference>
<organism evidence="7 8">
    <name type="scientific">Streptomyces castrisilvae</name>
    <dbReference type="NCBI Taxonomy" id="3033811"/>
    <lineage>
        <taxon>Bacteria</taxon>
        <taxon>Bacillati</taxon>
        <taxon>Actinomycetota</taxon>
        <taxon>Actinomycetes</taxon>
        <taxon>Kitasatosporales</taxon>
        <taxon>Streptomycetaceae</taxon>
        <taxon>Streptomyces</taxon>
    </lineage>
</organism>
<accession>A0ABY9HRD1</accession>
<dbReference type="EMBL" id="CP120997">
    <property type="protein sequence ID" value="WLQ36031.1"/>
    <property type="molecule type" value="Genomic_DNA"/>
</dbReference>
<protein>
    <submittedName>
        <fullName evidence="7">TetR/AcrR family transcriptional regulator C-terminal domain-containing protein</fullName>
    </submittedName>
</protein>
<evidence type="ECO:0000256" key="2">
    <source>
        <dbReference type="ARBA" id="ARBA00023015"/>
    </source>
</evidence>
<feature type="domain" description="HTH tetR-type" evidence="6">
    <location>
        <begin position="12"/>
        <end position="72"/>
    </location>
</feature>
<evidence type="ECO:0000256" key="5">
    <source>
        <dbReference type="PROSITE-ProRule" id="PRU00335"/>
    </source>
</evidence>
<name>A0ABY9HRD1_9ACTN</name>
<dbReference type="RefSeq" id="WP_306057052.1">
    <property type="nucleotide sequence ID" value="NZ_CP120997.1"/>
</dbReference>
<dbReference type="InterPro" id="IPR004111">
    <property type="entry name" value="Repressor_TetR_C"/>
</dbReference>
<evidence type="ECO:0000256" key="4">
    <source>
        <dbReference type="ARBA" id="ARBA00023163"/>
    </source>
</evidence>
<dbReference type="PANTHER" id="PTHR30055">
    <property type="entry name" value="HTH-TYPE TRANSCRIPTIONAL REGULATOR RUTR"/>
    <property type="match status" value="1"/>
</dbReference>
<evidence type="ECO:0000259" key="6">
    <source>
        <dbReference type="PROSITE" id="PS50977"/>
    </source>
</evidence>
<dbReference type="SUPFAM" id="SSF48498">
    <property type="entry name" value="Tetracyclin repressor-like, C-terminal domain"/>
    <property type="match status" value="1"/>
</dbReference>